<gene>
    <name evidence="1" type="ORF">ACFPB0_13705</name>
</gene>
<name>A0ABV9ND88_9PROT</name>
<organism evidence="1 2">
    <name type="scientific">Glycocaulis abyssi</name>
    <dbReference type="NCBI Taxonomy" id="1433403"/>
    <lineage>
        <taxon>Bacteria</taxon>
        <taxon>Pseudomonadati</taxon>
        <taxon>Pseudomonadota</taxon>
        <taxon>Alphaproteobacteria</taxon>
        <taxon>Maricaulales</taxon>
        <taxon>Maricaulaceae</taxon>
        <taxon>Glycocaulis</taxon>
    </lineage>
</organism>
<evidence type="ECO:0000313" key="2">
    <source>
        <dbReference type="Proteomes" id="UP001596024"/>
    </source>
</evidence>
<proteinExistence type="predicted"/>
<comment type="caution">
    <text evidence="1">The sequence shown here is derived from an EMBL/GenBank/DDBJ whole genome shotgun (WGS) entry which is preliminary data.</text>
</comment>
<dbReference type="RefSeq" id="WP_371395125.1">
    <property type="nucleotide sequence ID" value="NZ_CP163422.1"/>
</dbReference>
<keyword evidence="2" id="KW-1185">Reference proteome</keyword>
<evidence type="ECO:0000313" key="1">
    <source>
        <dbReference type="EMBL" id="MFC4726347.1"/>
    </source>
</evidence>
<protein>
    <submittedName>
        <fullName evidence="1">Uncharacterized protein</fullName>
    </submittedName>
</protein>
<dbReference type="EMBL" id="JBHSGQ010000010">
    <property type="protein sequence ID" value="MFC4726347.1"/>
    <property type="molecule type" value="Genomic_DNA"/>
</dbReference>
<dbReference type="Proteomes" id="UP001596024">
    <property type="component" value="Unassembled WGS sequence"/>
</dbReference>
<accession>A0ABV9ND88</accession>
<sequence>MAWSRSLFFIAAQLTETNQALHELDCPSGHISSYAALLRARIILSGKAFVGGFRAVDPENLIIHPDKKFLTETGMCILGDAAIINAASDVPDGLSECLIIDQLNAALDAQQTASLLIRELIPSLSLKRLSSIHSRMAENPAIFGRLPPGCDPLSPIAG</sequence>
<reference evidence="2" key="1">
    <citation type="journal article" date="2019" name="Int. J. Syst. Evol. Microbiol.">
        <title>The Global Catalogue of Microorganisms (GCM) 10K type strain sequencing project: providing services to taxonomists for standard genome sequencing and annotation.</title>
        <authorList>
            <consortium name="The Broad Institute Genomics Platform"/>
            <consortium name="The Broad Institute Genome Sequencing Center for Infectious Disease"/>
            <person name="Wu L."/>
            <person name="Ma J."/>
        </authorList>
    </citation>
    <scope>NUCLEOTIDE SEQUENCE [LARGE SCALE GENOMIC DNA]</scope>
    <source>
        <strain evidence="2">CCUG 62981</strain>
    </source>
</reference>